<keyword evidence="11" id="KW-0066">ATP synthesis</keyword>
<protein>
    <recommendedName>
        <fullName evidence="14">ATP synthase complex subunit 8</fullName>
    </recommendedName>
</protein>
<gene>
    <name evidence="16" type="primary">ATP8</name>
</gene>
<organism evidence="16">
    <name type="scientific">Scleropages leichardti</name>
    <name type="common">spotted bonytongue</name>
    <dbReference type="NCBI Taxonomy" id="113542"/>
    <lineage>
        <taxon>Eukaryota</taxon>
        <taxon>Metazoa</taxon>
        <taxon>Chordata</taxon>
        <taxon>Craniata</taxon>
        <taxon>Vertebrata</taxon>
        <taxon>Euteleostomi</taxon>
        <taxon>Actinopterygii</taxon>
        <taxon>Neopterygii</taxon>
        <taxon>Teleostei</taxon>
        <taxon>Osteoglossocephala</taxon>
        <taxon>Osteoglossomorpha</taxon>
        <taxon>Osteoglossiformes</taxon>
        <taxon>Osteoglossidae</taxon>
        <taxon>Scleropages</taxon>
    </lineage>
</organism>
<dbReference type="PANTHER" id="PTHR39937">
    <property type="entry name" value="ATP SYNTHASE PROTEIN 8"/>
    <property type="match status" value="1"/>
</dbReference>
<keyword evidence="4 14" id="KW-0138">CF(0)</keyword>
<evidence type="ECO:0000256" key="3">
    <source>
        <dbReference type="ARBA" id="ARBA00022448"/>
    </source>
</evidence>
<evidence type="ECO:0000256" key="10">
    <source>
        <dbReference type="ARBA" id="ARBA00023136"/>
    </source>
</evidence>
<accession>F6GSB8</accession>
<keyword evidence="8 14" id="KW-0406">Ion transport</keyword>
<feature type="transmembrane region" description="Helical" evidence="15">
    <location>
        <begin position="6"/>
        <end position="26"/>
    </location>
</feature>
<comment type="subunit">
    <text evidence="13">Component of the ATP synthase complex composed at least of ATP5F1A/subunit alpha, ATP5F1B/subunit beta, ATP5MC1/subunit c (homooctomer), MT-ATP6/subunit a, MT-ATP8/subunit 8, ATP5ME/subunit e, ATP5MF/subunit f, ATP5MG/subunit g, ATP5MK/subunit k, ATP5MJ/subunit j, ATP5F1C/subunit gamma, ATP5F1D/subunit delta, ATP5F1E/subunit epsilon, ATP5PF/subunit F6, ATP5PB/subunit b, ATP5PD/subunit d, ATP5PO/subunit OSCP. ATP synthase complex consists of a soluble F(1) head domain (subunits alpha(3) and beta(3)) - the catalytic core - and a membrane F(0) domain - the membrane proton channel (subunits c, a, 8, e, f, g, k and j). These two domains are linked by a central stalk (subunits gamma, delta, and epsilon) rotating inside the F1 region and a stationary peripheral stalk (subunits F6, b, d, and OSCP).</text>
</comment>
<evidence type="ECO:0000256" key="11">
    <source>
        <dbReference type="ARBA" id="ARBA00023310"/>
    </source>
</evidence>
<evidence type="ECO:0000256" key="9">
    <source>
        <dbReference type="ARBA" id="ARBA00023128"/>
    </source>
</evidence>
<sequence>MPQLDPTPWLLILLFSWLTLLMMIPLKIMGHYFMNEPIPQAPKMHPLMPWNWPWH</sequence>
<evidence type="ECO:0000256" key="1">
    <source>
        <dbReference type="ARBA" id="ARBA00004304"/>
    </source>
</evidence>
<keyword evidence="6 14" id="KW-0375">Hydrogen ion transport</keyword>
<reference evidence="16" key="1">
    <citation type="submission" date="2009-04" db="EMBL/GenBank/DDBJ databases">
        <title>Molecular analysis of genetic relatedness of osteoglossid teleosts (Osteoglossomorpha, Osteoglossidae).</title>
        <authorList>
            <person name="Lin Q."/>
            <person name="Chang A.K.W."/>
            <person name="Kutty S.N."/>
            <person name="Meier R."/>
            <person name="Orban L."/>
        </authorList>
    </citation>
    <scope>NUCLEOTIDE SEQUENCE</scope>
</reference>
<dbReference type="EMBL" id="FJ890319">
    <property type="protein sequence ID" value="ACP04288.1"/>
    <property type="molecule type" value="Genomic_DNA"/>
</dbReference>
<evidence type="ECO:0000313" key="16">
    <source>
        <dbReference type="EMBL" id="ACP04288.1"/>
    </source>
</evidence>
<evidence type="ECO:0000256" key="5">
    <source>
        <dbReference type="ARBA" id="ARBA00022692"/>
    </source>
</evidence>
<name>F6GSB8_9TELE</name>
<keyword evidence="5 14" id="KW-0812">Transmembrane</keyword>
<dbReference type="GO" id="GO:0015078">
    <property type="term" value="F:proton transmembrane transporter activity"/>
    <property type="evidence" value="ECO:0007669"/>
    <property type="project" value="InterPro"/>
</dbReference>
<proteinExistence type="inferred from homology"/>
<evidence type="ECO:0000256" key="7">
    <source>
        <dbReference type="ARBA" id="ARBA00022989"/>
    </source>
</evidence>
<keyword evidence="9 14" id="KW-0496">Mitochondrion</keyword>
<evidence type="ECO:0000256" key="8">
    <source>
        <dbReference type="ARBA" id="ARBA00023065"/>
    </source>
</evidence>
<evidence type="ECO:0000256" key="6">
    <source>
        <dbReference type="ARBA" id="ARBA00022781"/>
    </source>
</evidence>
<dbReference type="InterPro" id="IPR001421">
    <property type="entry name" value="ATP8_metazoa"/>
</dbReference>
<evidence type="ECO:0000256" key="15">
    <source>
        <dbReference type="SAM" id="Phobius"/>
    </source>
</evidence>
<dbReference type="InterPro" id="IPR050635">
    <property type="entry name" value="ATPase_protein_8"/>
</dbReference>
<dbReference type="PANTHER" id="PTHR39937:SF1">
    <property type="entry name" value="ATP SYNTHASE PROTEIN 8"/>
    <property type="match status" value="1"/>
</dbReference>
<evidence type="ECO:0000256" key="4">
    <source>
        <dbReference type="ARBA" id="ARBA00022547"/>
    </source>
</evidence>
<keyword evidence="3 14" id="KW-0813">Transport</keyword>
<comment type="similarity">
    <text evidence="2 14">Belongs to the ATPase protein 8 family.</text>
</comment>
<evidence type="ECO:0000256" key="13">
    <source>
        <dbReference type="ARBA" id="ARBA00064647"/>
    </source>
</evidence>
<comment type="function">
    <text evidence="12">Subunit 8, of the mitochondrial membrane ATP synthase complex (F(1)F(0) ATP synthase or Complex V) that produces ATP from ADP in the presence of a proton gradient across the membrane which is generated by electron transport complexes of the respiratory chain. ATP synthase complex consist of a soluble F(1) head domain - the catalytic core - and a membrane F(1) domain - the membrane proton channel. These two domains are linked by a central stalk rotating inside the F(1) region and a stationary peripheral stalk. During catalysis, ATP synthesis in the catalytic domain of F(1) is coupled via a rotary mechanism of the central stalk subunits to proton translocation. In vivo, can only synthesize ATP although its ATP hydrolase activity can be activated artificially in vitro. Part of the complex F(0) domain.</text>
</comment>
<geneLocation type="mitochondrion" evidence="16"/>
<evidence type="ECO:0000256" key="2">
    <source>
        <dbReference type="ARBA" id="ARBA00008892"/>
    </source>
</evidence>
<keyword evidence="7 15" id="KW-1133">Transmembrane helix</keyword>
<keyword evidence="10 15" id="KW-0472">Membrane</keyword>
<comment type="subcellular location">
    <subcellularLocation>
        <location evidence="1 14">Mitochondrion membrane</location>
        <topology evidence="1 14">Single-pass membrane protein</topology>
    </subcellularLocation>
</comment>
<evidence type="ECO:0000256" key="12">
    <source>
        <dbReference type="ARBA" id="ARBA00053067"/>
    </source>
</evidence>
<dbReference type="Pfam" id="PF00895">
    <property type="entry name" value="ATP-synt_8"/>
    <property type="match status" value="1"/>
</dbReference>
<dbReference type="AlphaFoldDB" id="F6GSB8"/>
<dbReference type="GO" id="GO:0045259">
    <property type="term" value="C:proton-transporting ATP synthase complex"/>
    <property type="evidence" value="ECO:0007669"/>
    <property type="project" value="UniProtKB-KW"/>
</dbReference>
<dbReference type="GO" id="GO:0015986">
    <property type="term" value="P:proton motive force-driven ATP synthesis"/>
    <property type="evidence" value="ECO:0007669"/>
    <property type="project" value="InterPro"/>
</dbReference>
<dbReference type="GO" id="GO:0031966">
    <property type="term" value="C:mitochondrial membrane"/>
    <property type="evidence" value="ECO:0007669"/>
    <property type="project" value="UniProtKB-SubCell"/>
</dbReference>
<evidence type="ECO:0000256" key="14">
    <source>
        <dbReference type="RuleBase" id="RU003661"/>
    </source>
</evidence>